<gene>
    <name evidence="2" type="ORF">HMPREF0658_2095</name>
</gene>
<comment type="caution">
    <text evidence="2">The sequence shown here is derived from an EMBL/GenBank/DDBJ whole genome shotgun (WGS) entry which is preliminary data.</text>
</comment>
<evidence type="ECO:0000313" key="3">
    <source>
        <dbReference type="Proteomes" id="UP000004394"/>
    </source>
</evidence>
<accession>E0NV90</accession>
<protein>
    <submittedName>
        <fullName evidence="2">Uncharacterized protein</fullName>
    </submittedName>
</protein>
<evidence type="ECO:0000256" key="1">
    <source>
        <dbReference type="SAM" id="MobiDB-lite"/>
    </source>
</evidence>
<dbReference type="EMBL" id="AEEI01000058">
    <property type="protein sequence ID" value="EFM00964.1"/>
    <property type="molecule type" value="Genomic_DNA"/>
</dbReference>
<dbReference type="HOGENOM" id="CLU_2754517_0_0_10"/>
<proteinExistence type="predicted"/>
<name>E0NV90_9BACT</name>
<feature type="region of interest" description="Disordered" evidence="1">
    <location>
        <begin position="27"/>
        <end position="70"/>
    </location>
</feature>
<reference evidence="2" key="1">
    <citation type="submission" date="2010-07" db="EMBL/GenBank/DDBJ databases">
        <authorList>
            <person name="Muzny D."/>
            <person name="Qin X."/>
            <person name="Deng J."/>
            <person name="Jiang H."/>
            <person name="Liu Y."/>
            <person name="Qu J."/>
            <person name="Song X.-Z."/>
            <person name="Zhang L."/>
            <person name="Thornton R."/>
            <person name="Coyle M."/>
            <person name="Francisco L."/>
            <person name="Jackson L."/>
            <person name="Javaid M."/>
            <person name="Korchina V."/>
            <person name="Kovar C."/>
            <person name="Mata R."/>
            <person name="Mathew T."/>
            <person name="Ngo R."/>
            <person name="Nguyen L."/>
            <person name="Nguyen N."/>
            <person name="Okwuonu G."/>
            <person name="Ongeri F."/>
            <person name="Pham C."/>
            <person name="Simmons D."/>
            <person name="Wilczek-Boney K."/>
            <person name="Hale W."/>
            <person name="Jakkamsetti A."/>
            <person name="Pham P."/>
            <person name="Ruth R."/>
            <person name="San Lucas F."/>
            <person name="Warren J."/>
            <person name="Zhang J."/>
            <person name="Zhao Z."/>
            <person name="Zhou C."/>
            <person name="Zhu D."/>
            <person name="Lee S."/>
            <person name="Bess C."/>
            <person name="Blankenburg K."/>
            <person name="Forbes L."/>
            <person name="Fu Q."/>
            <person name="Gubbala S."/>
            <person name="Hirani K."/>
            <person name="Jayaseelan J.C."/>
            <person name="Lara F."/>
            <person name="Munidasa M."/>
            <person name="Palculict T."/>
            <person name="Patil S."/>
            <person name="Pu L.-L."/>
            <person name="Saada N."/>
            <person name="Tang L."/>
            <person name="Weissenberger G."/>
            <person name="Zhu Y."/>
            <person name="Hemphill L."/>
            <person name="Shang Y."/>
            <person name="Youmans B."/>
            <person name="Ayvaz T."/>
            <person name="Ross M."/>
            <person name="Santibanez J."/>
            <person name="Aqrawi P."/>
            <person name="Gross S."/>
            <person name="Joshi V."/>
            <person name="Fowler G."/>
            <person name="Nazareth L."/>
            <person name="Reid J."/>
            <person name="Worley K."/>
            <person name="Petrosino J."/>
            <person name="Highlander S."/>
            <person name="Gibbs R."/>
        </authorList>
    </citation>
    <scope>NUCLEOTIDE SEQUENCE [LARGE SCALE GENOMIC DNA]</scope>
    <source>
        <strain evidence="2">DSM 16973</strain>
    </source>
</reference>
<dbReference type="RefSeq" id="WP_006950446.1">
    <property type="nucleotide sequence ID" value="NZ_BAJI01000058.1"/>
</dbReference>
<dbReference type="Proteomes" id="UP000004394">
    <property type="component" value="Unassembled WGS sequence"/>
</dbReference>
<keyword evidence="3" id="KW-1185">Reference proteome</keyword>
<sequence>MSKNQVTVQDYIAPATRIIPMQQPCSLLAGSPNGNGGGTSVVPLDPDDDDDISGAKKWGGSLWEEEEEDE</sequence>
<dbReference type="AlphaFoldDB" id="E0NV90"/>
<dbReference type="BioCyc" id="PMAR862515-HMP:GMOO-2125-MONOMER"/>
<organism evidence="2 3">
    <name type="scientific">Hoylesella marshii DSM 16973 = JCM 13450</name>
    <dbReference type="NCBI Taxonomy" id="862515"/>
    <lineage>
        <taxon>Bacteria</taxon>
        <taxon>Pseudomonadati</taxon>
        <taxon>Bacteroidota</taxon>
        <taxon>Bacteroidia</taxon>
        <taxon>Bacteroidales</taxon>
        <taxon>Prevotellaceae</taxon>
        <taxon>Hoylesella</taxon>
    </lineage>
</organism>
<evidence type="ECO:0000313" key="2">
    <source>
        <dbReference type="EMBL" id="EFM00964.1"/>
    </source>
</evidence>